<dbReference type="PANTHER" id="PTHR11662:SF285">
    <property type="entry name" value="HEXURONATE TRANSPORTER"/>
    <property type="match status" value="1"/>
</dbReference>
<feature type="transmembrane region" description="Helical" evidence="5">
    <location>
        <begin position="264"/>
        <end position="288"/>
    </location>
</feature>
<feature type="transmembrane region" description="Helical" evidence="5">
    <location>
        <begin position="70"/>
        <end position="87"/>
    </location>
</feature>
<dbReference type="SUPFAM" id="SSF103473">
    <property type="entry name" value="MFS general substrate transporter"/>
    <property type="match status" value="1"/>
</dbReference>
<evidence type="ECO:0000256" key="2">
    <source>
        <dbReference type="ARBA" id="ARBA00022692"/>
    </source>
</evidence>
<feature type="transmembrane region" description="Helical" evidence="5">
    <location>
        <begin position="133"/>
        <end position="158"/>
    </location>
</feature>
<gene>
    <name evidence="7" type="ORF">WM40_14735</name>
</gene>
<evidence type="ECO:0000313" key="8">
    <source>
        <dbReference type="Proteomes" id="UP000033618"/>
    </source>
</evidence>
<dbReference type="PIRSF" id="PIRSF002808">
    <property type="entry name" value="Hexose_phosphate_transp"/>
    <property type="match status" value="1"/>
</dbReference>
<evidence type="ECO:0000256" key="5">
    <source>
        <dbReference type="SAM" id="Phobius"/>
    </source>
</evidence>
<feature type="transmembrane region" description="Helical" evidence="5">
    <location>
        <begin position="164"/>
        <end position="183"/>
    </location>
</feature>
<dbReference type="GO" id="GO:0016020">
    <property type="term" value="C:membrane"/>
    <property type="evidence" value="ECO:0007669"/>
    <property type="project" value="UniProtKB-SubCell"/>
</dbReference>
<accession>A0A0F5JYN6</accession>
<evidence type="ECO:0000259" key="6">
    <source>
        <dbReference type="PROSITE" id="PS50850"/>
    </source>
</evidence>
<dbReference type="GO" id="GO:0015134">
    <property type="term" value="F:hexuronate transmembrane transporter activity"/>
    <property type="evidence" value="ECO:0007669"/>
    <property type="project" value="TreeGrafter"/>
</dbReference>
<evidence type="ECO:0000313" key="7">
    <source>
        <dbReference type="EMBL" id="KKB62790.1"/>
    </source>
</evidence>
<feature type="transmembrane region" description="Helical" evidence="5">
    <location>
        <begin position="326"/>
        <end position="346"/>
    </location>
</feature>
<evidence type="ECO:0000256" key="4">
    <source>
        <dbReference type="ARBA" id="ARBA00023136"/>
    </source>
</evidence>
<dbReference type="PATRIC" id="fig|28092.6.peg.3481"/>
<dbReference type="PANTHER" id="PTHR11662">
    <property type="entry name" value="SOLUTE CARRIER FAMILY 17"/>
    <property type="match status" value="1"/>
</dbReference>
<dbReference type="EMBL" id="LAQU01000015">
    <property type="protein sequence ID" value="KKB62790.1"/>
    <property type="molecule type" value="Genomic_DNA"/>
</dbReference>
<dbReference type="PROSITE" id="PS50850">
    <property type="entry name" value="MFS"/>
    <property type="match status" value="1"/>
</dbReference>
<dbReference type="InterPro" id="IPR000849">
    <property type="entry name" value="Sugar_P_transporter"/>
</dbReference>
<feature type="transmembrane region" description="Helical" evidence="5">
    <location>
        <begin position="226"/>
        <end position="252"/>
    </location>
</feature>
<proteinExistence type="predicted"/>
<dbReference type="InterPro" id="IPR050382">
    <property type="entry name" value="MFS_Na/Anion_cotransporter"/>
</dbReference>
<evidence type="ECO:0000256" key="1">
    <source>
        <dbReference type="ARBA" id="ARBA00004141"/>
    </source>
</evidence>
<name>A0A0F5JYN6_9BURK</name>
<keyword evidence="2 5" id="KW-0812">Transmembrane</keyword>
<dbReference type="CDD" id="cd17319">
    <property type="entry name" value="MFS_ExuT_GudP_like"/>
    <property type="match status" value="1"/>
</dbReference>
<evidence type="ECO:0000256" key="3">
    <source>
        <dbReference type="ARBA" id="ARBA00022989"/>
    </source>
</evidence>
<feature type="transmembrane region" description="Helical" evidence="5">
    <location>
        <begin position="358"/>
        <end position="378"/>
    </location>
</feature>
<comment type="caution">
    <text evidence="7">The sequence shown here is derived from an EMBL/GenBank/DDBJ whole genome shotgun (WGS) entry which is preliminary data.</text>
</comment>
<keyword evidence="8" id="KW-1185">Reference proteome</keyword>
<dbReference type="Pfam" id="PF07690">
    <property type="entry name" value="MFS_1"/>
    <property type="match status" value="2"/>
</dbReference>
<sequence length="418" mass="45736">MKVKGLRWWMISLVMLGTIANYLSRFSFSVAAPSFMKDLHVTTEQYGYAVSAFQFAYAGTQMFTGYLLDVIGLKVGLAIFAIAWSLVNMSHGLAGSWNALLAGRAGMGVTESCMISAGMKTVSNWFPARERGIAAGIFNIGTSLGAMIAPPLIVWAILRYDWRYAFYLSGAVGLAWALIWCFFYNDPQHNRFVTPDELALLREDAAREAPAERKASFRIILNSRNFWAMALARFLADPAWATMTFFLPLFMVKVHHLDMKQMAMLAWLPFLAADFGAIAGGVIGRLAMRWFKVDVIDSKRIAVTVGALIMPCMSTIGFLASPYLVAAAFCVGGFCHQLISTTVISLSTDLFSRNEVGTATGMAGTVGGVGSTAFLLLMGGLVTSVGYTPFFFVLGLFDLGGMLILWLLLKKTDRSGRY</sequence>
<dbReference type="InterPro" id="IPR036259">
    <property type="entry name" value="MFS_trans_sf"/>
</dbReference>
<dbReference type="STRING" id="28092.WM40_14735"/>
<organism evidence="7 8">
    <name type="scientific">Robbsia andropogonis</name>
    <dbReference type="NCBI Taxonomy" id="28092"/>
    <lineage>
        <taxon>Bacteria</taxon>
        <taxon>Pseudomonadati</taxon>
        <taxon>Pseudomonadota</taxon>
        <taxon>Betaproteobacteria</taxon>
        <taxon>Burkholderiales</taxon>
        <taxon>Burkholderiaceae</taxon>
        <taxon>Robbsia</taxon>
    </lineage>
</organism>
<dbReference type="RefSeq" id="WP_024903360.1">
    <property type="nucleotide sequence ID" value="NZ_CP139166.1"/>
</dbReference>
<comment type="subcellular location">
    <subcellularLocation>
        <location evidence="1">Membrane</location>
        <topology evidence="1">Multi-pass membrane protein</topology>
    </subcellularLocation>
</comment>
<feature type="transmembrane region" description="Helical" evidence="5">
    <location>
        <begin position="6"/>
        <end position="24"/>
    </location>
</feature>
<keyword evidence="4 5" id="KW-0472">Membrane</keyword>
<reference evidence="7 8" key="1">
    <citation type="submission" date="2015-03" db="EMBL/GenBank/DDBJ databases">
        <title>Draft Genome Sequence of Burkholderia andropogonis type strain ICMP2807, isolated from Sorghum bicolor.</title>
        <authorList>
            <person name="Lopes-Santos L."/>
            <person name="Castro D.B."/>
            <person name="Ottoboni L.M."/>
            <person name="Park D."/>
            <person name="Weirc B.S."/>
            <person name="Destefano S.A."/>
        </authorList>
    </citation>
    <scope>NUCLEOTIDE SEQUENCE [LARGE SCALE GENOMIC DNA]</scope>
    <source>
        <strain evidence="7 8">ICMP2807</strain>
    </source>
</reference>
<feature type="domain" description="Major facilitator superfamily (MFS) profile" evidence="6">
    <location>
        <begin position="10"/>
        <end position="413"/>
    </location>
</feature>
<feature type="transmembrane region" description="Helical" evidence="5">
    <location>
        <begin position="390"/>
        <end position="409"/>
    </location>
</feature>
<dbReference type="InterPro" id="IPR011701">
    <property type="entry name" value="MFS"/>
</dbReference>
<keyword evidence="3 5" id="KW-1133">Transmembrane helix</keyword>
<dbReference type="AlphaFoldDB" id="A0A0F5JYN6"/>
<dbReference type="Proteomes" id="UP000033618">
    <property type="component" value="Unassembled WGS sequence"/>
</dbReference>
<protein>
    <submittedName>
        <fullName evidence="7">Hexuronate transporter</fullName>
    </submittedName>
</protein>
<dbReference type="InterPro" id="IPR020846">
    <property type="entry name" value="MFS_dom"/>
</dbReference>
<dbReference type="Gene3D" id="1.20.1250.20">
    <property type="entry name" value="MFS general substrate transporter like domains"/>
    <property type="match status" value="2"/>
</dbReference>
<feature type="transmembrane region" description="Helical" evidence="5">
    <location>
        <begin position="300"/>
        <end position="320"/>
    </location>
</feature>